<dbReference type="CDD" id="cd00092">
    <property type="entry name" value="HTH_CRP"/>
    <property type="match status" value="1"/>
</dbReference>
<comment type="caution">
    <text evidence="5">The sequence shown here is derived from an EMBL/GenBank/DDBJ whole genome shotgun (WGS) entry which is preliminary data.</text>
</comment>
<dbReference type="SUPFAM" id="SSF51206">
    <property type="entry name" value="cAMP-binding domain-like"/>
    <property type="match status" value="1"/>
</dbReference>
<dbReference type="Proteomes" id="UP000318815">
    <property type="component" value="Unassembled WGS sequence"/>
</dbReference>
<evidence type="ECO:0000256" key="2">
    <source>
        <dbReference type="ARBA" id="ARBA00023125"/>
    </source>
</evidence>
<name>A0A5C6LQR5_9BACT</name>
<keyword evidence="1" id="KW-0805">Transcription regulation</keyword>
<dbReference type="SMART" id="SM00419">
    <property type="entry name" value="HTH_CRP"/>
    <property type="match status" value="1"/>
</dbReference>
<dbReference type="EMBL" id="VOHS01000023">
    <property type="protein sequence ID" value="TWV98839.1"/>
    <property type="molecule type" value="Genomic_DNA"/>
</dbReference>
<feature type="domain" description="Cyclic nucleotide-binding" evidence="4">
    <location>
        <begin position="10"/>
        <end position="76"/>
    </location>
</feature>
<evidence type="ECO:0000259" key="4">
    <source>
        <dbReference type="PROSITE" id="PS50042"/>
    </source>
</evidence>
<dbReference type="CDD" id="cd00038">
    <property type="entry name" value="CAP_ED"/>
    <property type="match status" value="1"/>
</dbReference>
<dbReference type="AlphaFoldDB" id="A0A5C6LQR5"/>
<dbReference type="InterPro" id="IPR036390">
    <property type="entry name" value="WH_DNA-bd_sf"/>
</dbReference>
<dbReference type="Gene3D" id="1.10.10.10">
    <property type="entry name" value="Winged helix-like DNA-binding domain superfamily/Winged helix DNA-binding domain"/>
    <property type="match status" value="1"/>
</dbReference>
<dbReference type="GO" id="GO:0006355">
    <property type="term" value="P:regulation of DNA-templated transcription"/>
    <property type="evidence" value="ECO:0007669"/>
    <property type="project" value="InterPro"/>
</dbReference>
<protein>
    <submittedName>
        <fullName evidence="5">Crp/Fnr family transcriptional regulator</fullName>
    </submittedName>
</protein>
<evidence type="ECO:0000256" key="1">
    <source>
        <dbReference type="ARBA" id="ARBA00023015"/>
    </source>
</evidence>
<sequence>MDARTYLDTYFPQFEAELKEQIAVNAVIKEVKAGERLIQTGQYFRATMLVVEGRLKLYREGEEGNEFFMYYLLPGNACALSMVCASRPHQTSEIMAKAVEDSIVLMVPLAMMEQLMQEFKSWYSFVVETYRSRFEELLSIVDQIMFKGMDERLIVYLDNQQKVLQTQQLYITHQEIANDLHSSREVISRLLKKMEQQNRLKLHRNYIEMLPV</sequence>
<dbReference type="InterPro" id="IPR036388">
    <property type="entry name" value="WH-like_DNA-bd_sf"/>
</dbReference>
<dbReference type="PROSITE" id="PS50042">
    <property type="entry name" value="CNMP_BINDING_3"/>
    <property type="match status" value="1"/>
</dbReference>
<dbReference type="InterPro" id="IPR000595">
    <property type="entry name" value="cNMP-bd_dom"/>
</dbReference>
<dbReference type="InterPro" id="IPR012318">
    <property type="entry name" value="HTH_CRP"/>
</dbReference>
<dbReference type="SUPFAM" id="SSF46785">
    <property type="entry name" value="Winged helix' DNA-binding domain"/>
    <property type="match status" value="1"/>
</dbReference>
<keyword evidence="2" id="KW-0238">DNA-binding</keyword>
<reference evidence="5 6" key="1">
    <citation type="submission" date="2019-08" db="EMBL/GenBank/DDBJ databases">
        <title>Whole genome sequencing of chitin degrading bacteria Chitinophaga pinensis YS16.</title>
        <authorList>
            <person name="Singh R.P."/>
            <person name="Manchanda G."/>
            <person name="Maurya I.K."/>
            <person name="Joshi N.K."/>
            <person name="Srivastava A.K."/>
        </authorList>
    </citation>
    <scope>NUCLEOTIDE SEQUENCE [LARGE SCALE GENOMIC DNA]</scope>
    <source>
        <strain evidence="5 6">YS-16</strain>
    </source>
</reference>
<dbReference type="Pfam" id="PF13545">
    <property type="entry name" value="HTH_Crp_2"/>
    <property type="match status" value="1"/>
</dbReference>
<organism evidence="5 6">
    <name type="scientific">Chitinophaga pinensis</name>
    <dbReference type="NCBI Taxonomy" id="79329"/>
    <lineage>
        <taxon>Bacteria</taxon>
        <taxon>Pseudomonadati</taxon>
        <taxon>Bacteroidota</taxon>
        <taxon>Chitinophagia</taxon>
        <taxon>Chitinophagales</taxon>
        <taxon>Chitinophagaceae</taxon>
        <taxon>Chitinophaga</taxon>
    </lineage>
</organism>
<dbReference type="RefSeq" id="WP_146306742.1">
    <property type="nucleotide sequence ID" value="NZ_VOHS01000023.1"/>
</dbReference>
<evidence type="ECO:0000256" key="3">
    <source>
        <dbReference type="ARBA" id="ARBA00023163"/>
    </source>
</evidence>
<dbReference type="GO" id="GO:0003677">
    <property type="term" value="F:DNA binding"/>
    <property type="evidence" value="ECO:0007669"/>
    <property type="project" value="UniProtKB-KW"/>
</dbReference>
<evidence type="ECO:0000313" key="5">
    <source>
        <dbReference type="EMBL" id="TWV98839.1"/>
    </source>
</evidence>
<evidence type="ECO:0000313" key="6">
    <source>
        <dbReference type="Proteomes" id="UP000318815"/>
    </source>
</evidence>
<dbReference type="Pfam" id="PF00027">
    <property type="entry name" value="cNMP_binding"/>
    <property type="match status" value="1"/>
</dbReference>
<dbReference type="InterPro" id="IPR014710">
    <property type="entry name" value="RmlC-like_jellyroll"/>
</dbReference>
<accession>A0A5C6LQR5</accession>
<keyword evidence="6" id="KW-1185">Reference proteome</keyword>
<dbReference type="OrthoDB" id="9776746at2"/>
<dbReference type="InterPro" id="IPR018490">
    <property type="entry name" value="cNMP-bd_dom_sf"/>
</dbReference>
<dbReference type="Gene3D" id="2.60.120.10">
    <property type="entry name" value="Jelly Rolls"/>
    <property type="match status" value="1"/>
</dbReference>
<gene>
    <name evidence="5" type="ORF">FEF09_19940</name>
</gene>
<keyword evidence="3" id="KW-0804">Transcription</keyword>
<proteinExistence type="predicted"/>